<comment type="similarity">
    <text evidence="3 6">Belongs to the peptidase S33 family.</text>
</comment>
<evidence type="ECO:0000256" key="5">
    <source>
        <dbReference type="ARBA" id="ARBA00022801"/>
    </source>
</evidence>
<sequence>MGYVKLALFVALGALSISIFRTVSNIFEVPPVPKLEEIWWGPNTTGKQDTQITPFKINIPNEVLKDLRYRLKNTKPLPSPLEDSKQTYGINSQVTTKIVDHWLNKYDWREREKLLNRYPQFKTEIQGLKIHFLHVKPKEHVGLKVLPLLLIHGWPGSVVEFYDIIPYLTTPQKGRNFVFEVIVPSLPGYGFSDAAVRPGLGPTHMAVIFKNLMRRLNFEKYYVQGGDWGSVLIRHMSTLFPENIIGMHSNMCGNMSPKSSLKMMLYSFQPSLIVEKKYEHLVYPLSTIFSNMLEESGYMHLQSTKPDTIGTALTDSPAGLAAYIVEKFITWTNPNWKHTDASKLTEAYKIDSLIDNIMVYWVTGSITTSMRLYAEAFSKAEMSLNLDRIPVQVPAGCSQFIHDIVYSPTALLEDKFLNLIHVTHYEGGHFAAFELPHILAKDIYDFTEKVLRLQSK</sequence>
<evidence type="ECO:0000256" key="7">
    <source>
        <dbReference type="PIRSR" id="PIRSR001112-1"/>
    </source>
</evidence>
<comment type="catalytic activity">
    <reaction evidence="1 6">
        <text>1-(4-methoxyphenyl)-N-methyl-N-[(3-methyloxetan-3-yl)methyl]methanamine + H2O = 2-{[(4-methoxybenzyl)(methyl)amino]methyl}-2-methylpropane-1,3-diol</text>
        <dbReference type="Rhea" id="RHEA:55764"/>
        <dbReference type="ChEBI" id="CHEBI:15377"/>
        <dbReference type="ChEBI" id="CHEBI:139161"/>
        <dbReference type="ChEBI" id="CHEBI:139164"/>
        <dbReference type="EC" id="3.3.2.9"/>
    </reaction>
</comment>
<evidence type="ECO:0000256" key="2">
    <source>
        <dbReference type="ARBA" id="ARBA00004111"/>
    </source>
</evidence>
<organism evidence="10 11">
    <name type="scientific">Henosepilachna vigintioctopunctata</name>
    <dbReference type="NCBI Taxonomy" id="420089"/>
    <lineage>
        <taxon>Eukaryota</taxon>
        <taxon>Metazoa</taxon>
        <taxon>Ecdysozoa</taxon>
        <taxon>Arthropoda</taxon>
        <taxon>Hexapoda</taxon>
        <taxon>Insecta</taxon>
        <taxon>Pterygota</taxon>
        <taxon>Neoptera</taxon>
        <taxon>Endopterygota</taxon>
        <taxon>Coleoptera</taxon>
        <taxon>Polyphaga</taxon>
        <taxon>Cucujiformia</taxon>
        <taxon>Coccinelloidea</taxon>
        <taxon>Coccinellidae</taxon>
        <taxon>Epilachninae</taxon>
        <taxon>Epilachnini</taxon>
        <taxon>Henosepilachna</taxon>
    </lineage>
</organism>
<dbReference type="SUPFAM" id="SSF53474">
    <property type="entry name" value="alpha/beta-Hydrolases"/>
    <property type="match status" value="1"/>
</dbReference>
<dbReference type="AlphaFoldDB" id="A0AAW1UH79"/>
<evidence type="ECO:0000256" key="6">
    <source>
        <dbReference type="PIRNR" id="PIRNR001112"/>
    </source>
</evidence>
<feature type="domain" description="Epoxide hydrolase N-terminal" evidence="9">
    <location>
        <begin position="52"/>
        <end position="161"/>
    </location>
</feature>
<protein>
    <recommendedName>
        <fullName evidence="6">Epoxide hydrolase</fullName>
        <ecNumber evidence="6">3.3.2.9</ecNumber>
    </recommendedName>
</protein>
<dbReference type="PRINTS" id="PR00412">
    <property type="entry name" value="EPOXHYDRLASE"/>
</dbReference>
<proteinExistence type="inferred from homology"/>
<dbReference type="EC" id="3.3.2.9" evidence="6"/>
<accession>A0AAW1UH79</accession>
<comment type="caution">
    <text evidence="10">The sequence shown here is derived from an EMBL/GenBank/DDBJ whole genome shotgun (WGS) entry which is preliminary data.</text>
</comment>
<keyword evidence="6" id="KW-0472">Membrane</keyword>
<dbReference type="PANTHER" id="PTHR21661">
    <property type="entry name" value="EPOXIDE HYDROLASE 1-RELATED"/>
    <property type="match status" value="1"/>
</dbReference>
<keyword evidence="8" id="KW-0732">Signal</keyword>
<dbReference type="InterPro" id="IPR016292">
    <property type="entry name" value="Epoxide_hydrolase"/>
</dbReference>
<dbReference type="GO" id="GO:0097176">
    <property type="term" value="P:epoxide metabolic process"/>
    <property type="evidence" value="ECO:0007669"/>
    <property type="project" value="TreeGrafter"/>
</dbReference>
<gene>
    <name evidence="10" type="ORF">WA026_020931</name>
</gene>
<dbReference type="InterPro" id="IPR000639">
    <property type="entry name" value="Epox_hydrolase-like"/>
</dbReference>
<name>A0AAW1UH79_9CUCU</name>
<feature type="chain" id="PRO_5043519915" description="Epoxide hydrolase" evidence="8">
    <location>
        <begin position="17"/>
        <end position="456"/>
    </location>
</feature>
<keyword evidence="6" id="KW-0256">Endoplasmic reticulum</keyword>
<keyword evidence="11" id="KW-1185">Reference proteome</keyword>
<evidence type="ECO:0000256" key="3">
    <source>
        <dbReference type="ARBA" id="ARBA00010088"/>
    </source>
</evidence>
<feature type="active site" description="Proton acceptor" evidence="7">
    <location>
        <position position="429"/>
    </location>
</feature>
<comment type="subcellular location">
    <subcellularLocation>
        <location evidence="6">Endoplasmic reticulum membrane</location>
    </subcellularLocation>
    <subcellularLocation>
        <location evidence="2">Microsome membrane</location>
        <topology evidence="2">Single-pass membrane protein</topology>
    </subcellularLocation>
</comment>
<dbReference type="InterPro" id="IPR029058">
    <property type="entry name" value="AB_hydrolase_fold"/>
</dbReference>
<evidence type="ECO:0000256" key="8">
    <source>
        <dbReference type="SAM" id="SignalP"/>
    </source>
</evidence>
<comment type="catalytic activity">
    <reaction evidence="6">
        <text>cis-stilbene oxide + H2O = (1R,2R)-hydrobenzoin</text>
        <dbReference type="Rhea" id="RHEA:23900"/>
        <dbReference type="ChEBI" id="CHEBI:15377"/>
        <dbReference type="ChEBI" id="CHEBI:50004"/>
        <dbReference type="ChEBI" id="CHEBI:50014"/>
        <dbReference type="EC" id="3.3.2.9"/>
    </reaction>
</comment>
<keyword evidence="4 6" id="KW-0058">Aromatic hydrocarbons catabolism</keyword>
<dbReference type="PANTHER" id="PTHR21661:SF35">
    <property type="entry name" value="EPOXIDE HYDROLASE"/>
    <property type="match status" value="1"/>
</dbReference>
<evidence type="ECO:0000259" key="9">
    <source>
        <dbReference type="Pfam" id="PF06441"/>
    </source>
</evidence>
<feature type="active site" description="Proton donor" evidence="7">
    <location>
        <position position="373"/>
    </location>
</feature>
<dbReference type="Gene3D" id="3.40.50.1820">
    <property type="entry name" value="alpha/beta hydrolase"/>
    <property type="match status" value="1"/>
</dbReference>
<reference evidence="10 11" key="1">
    <citation type="submission" date="2023-03" db="EMBL/GenBank/DDBJ databases">
        <title>Genome insight into feeding habits of ladybird beetles.</title>
        <authorList>
            <person name="Li H.-S."/>
            <person name="Huang Y.-H."/>
            <person name="Pang H."/>
        </authorList>
    </citation>
    <scope>NUCLEOTIDE SEQUENCE [LARGE SCALE GENOMIC DNA]</scope>
    <source>
        <strain evidence="10">SYSU_2023b</strain>
        <tissue evidence="10">Whole body</tissue>
    </source>
</reference>
<feature type="active site" description="Nucleophile" evidence="7">
    <location>
        <position position="227"/>
    </location>
</feature>
<comment type="function">
    <text evidence="6">Catalyzes juvenile hormone hydrolysis.</text>
</comment>
<feature type="signal peptide" evidence="8">
    <location>
        <begin position="1"/>
        <end position="16"/>
    </location>
</feature>
<evidence type="ECO:0000313" key="11">
    <source>
        <dbReference type="Proteomes" id="UP001431783"/>
    </source>
</evidence>
<dbReference type="Pfam" id="PF06441">
    <property type="entry name" value="EHN"/>
    <property type="match status" value="1"/>
</dbReference>
<dbReference type="EMBL" id="JARQZJ010000075">
    <property type="protein sequence ID" value="KAK9882409.1"/>
    <property type="molecule type" value="Genomic_DNA"/>
</dbReference>
<dbReference type="GO" id="GO:0005789">
    <property type="term" value="C:endoplasmic reticulum membrane"/>
    <property type="evidence" value="ECO:0007669"/>
    <property type="project" value="UniProtKB-SubCell"/>
</dbReference>
<dbReference type="PIRSF" id="PIRSF001112">
    <property type="entry name" value="Epoxide_hydrolase"/>
    <property type="match status" value="1"/>
</dbReference>
<evidence type="ECO:0000256" key="1">
    <source>
        <dbReference type="ARBA" id="ARBA00000221"/>
    </source>
</evidence>
<keyword evidence="5 6" id="KW-0378">Hydrolase</keyword>
<evidence type="ECO:0000313" key="10">
    <source>
        <dbReference type="EMBL" id="KAK9882409.1"/>
    </source>
</evidence>
<dbReference type="GO" id="GO:0033961">
    <property type="term" value="F:cis-stilbene-oxide hydrolase activity"/>
    <property type="evidence" value="ECO:0007669"/>
    <property type="project" value="UniProtKB-UniRule"/>
</dbReference>
<dbReference type="Proteomes" id="UP001431783">
    <property type="component" value="Unassembled WGS sequence"/>
</dbReference>
<evidence type="ECO:0000256" key="4">
    <source>
        <dbReference type="ARBA" id="ARBA00022797"/>
    </source>
</evidence>
<dbReference type="InterPro" id="IPR010497">
    <property type="entry name" value="Epoxide_hydro_N"/>
</dbReference>